<organism evidence="4 5">
    <name type="scientific">Ceriporiopsis subvermispora (strain B)</name>
    <name type="common">White-rot fungus</name>
    <name type="synonym">Gelatoporia subvermispora</name>
    <dbReference type="NCBI Taxonomy" id="914234"/>
    <lineage>
        <taxon>Eukaryota</taxon>
        <taxon>Fungi</taxon>
        <taxon>Dikarya</taxon>
        <taxon>Basidiomycota</taxon>
        <taxon>Agaricomycotina</taxon>
        <taxon>Agaricomycetes</taxon>
        <taxon>Polyporales</taxon>
        <taxon>Gelatoporiaceae</taxon>
        <taxon>Gelatoporia</taxon>
    </lineage>
</organism>
<proteinExistence type="predicted"/>
<dbReference type="OrthoDB" id="3219854at2759"/>
<evidence type="ECO:0000313" key="5">
    <source>
        <dbReference type="Proteomes" id="UP000016930"/>
    </source>
</evidence>
<dbReference type="Proteomes" id="UP000016930">
    <property type="component" value="Unassembled WGS sequence"/>
</dbReference>
<keyword evidence="5" id="KW-1185">Reference proteome</keyword>
<feature type="transmembrane region" description="Helical" evidence="2">
    <location>
        <begin position="262"/>
        <end position="286"/>
    </location>
</feature>
<evidence type="ECO:0000256" key="2">
    <source>
        <dbReference type="SAM" id="Phobius"/>
    </source>
</evidence>
<feature type="transmembrane region" description="Helical" evidence="2">
    <location>
        <begin position="324"/>
        <end position="347"/>
    </location>
</feature>
<protein>
    <recommendedName>
        <fullName evidence="3">DUF6535 domain-containing protein</fullName>
    </recommendedName>
</protein>
<evidence type="ECO:0000259" key="3">
    <source>
        <dbReference type="Pfam" id="PF20153"/>
    </source>
</evidence>
<evidence type="ECO:0000256" key="1">
    <source>
        <dbReference type="SAM" id="MobiDB-lite"/>
    </source>
</evidence>
<keyword evidence="2" id="KW-1133">Transmembrane helix</keyword>
<dbReference type="HOGENOM" id="CLU_352317_0_0_1"/>
<dbReference type="STRING" id="914234.M2RBB2"/>
<sequence>MSDRGQCLTRNIDEYGCSSLRKSTRNMIIQQSGELSTGLVQFSPMESSMPANRDHRSLADEDTEVHAFGSDIGTAAQAPSSSILWDCGDKSALSDDEFYSAQSLRTKFRSEEAGLESCEEGDQAKRSEFVAVSGAPTQLPHPVHIPSPALSQDHDRGKRRGLVGSADEMWNQFSEELKTRDEAMAQVWKDELDALLVFAGLFSAIVTAFNVELYKALKPTPVPDSDQSMQTLIYLARMMGNGSPPIIINTSSADSPGTSSSLVWINAVFFTSLVLSISAASINIAIRQWLNHFTSPIPGDGVLKSYIHCLRWDKGLTVDYIPEILRFLPLLLQLALALFLVGLLGLLWTLNRDVAIVTSICGGLLLAFTLYTTLAPIWDPYCPYKSAQSLLIGRFVVNTLLQLARCGRRKDHPLSAGQAQLHRYLHGLGLYRNWTFLEQLIVHPVRGDYGRHNEVMTWIKENVFARGHILLMDEKVLHEVVVPCIDRMGAQLSPNDLASLPLSESPLRILLRLFESHQPMSTSIRLELAEVAVKLIQRMPRCLPLDETTEQIWALVPHRGGTTVGESDGAKVLTCTLKITHNTDPLTFADYIHLGVQLFFDEIMAYMDIYADNAPHIGRRGIQKALHVCCLGAWIAGAMEETDCRPDDMQVQKLLAHFNSLSKVAERHGSLNRSVDAALQLLNRLRRTSEASYDEVFAGTPVDRLRSTSMRRVFREETKNGGGNYADIRLARDPERVGGAPVNVRICVLAAEEWFSARSSISLTLRQIRKVSYSIGRCLIYLVLRLQLGMSGRCTSSP</sequence>
<accession>M2RBB2</accession>
<gene>
    <name evidence="4" type="ORF">CERSUDRAFT_124588</name>
</gene>
<name>M2RBB2_CERS8</name>
<keyword evidence="2" id="KW-0472">Membrane</keyword>
<feature type="domain" description="DUF6535" evidence="3">
    <location>
        <begin position="170"/>
        <end position="349"/>
    </location>
</feature>
<dbReference type="InterPro" id="IPR045338">
    <property type="entry name" value="DUF6535"/>
</dbReference>
<dbReference type="AlphaFoldDB" id="M2RBB2"/>
<keyword evidence="2" id="KW-0812">Transmembrane</keyword>
<reference evidence="4 5" key="1">
    <citation type="journal article" date="2012" name="Proc. Natl. Acad. Sci. U.S.A.">
        <title>Comparative genomics of Ceriporiopsis subvermispora and Phanerochaete chrysosporium provide insight into selective ligninolysis.</title>
        <authorList>
            <person name="Fernandez-Fueyo E."/>
            <person name="Ruiz-Duenas F.J."/>
            <person name="Ferreira P."/>
            <person name="Floudas D."/>
            <person name="Hibbett D.S."/>
            <person name="Canessa P."/>
            <person name="Larrondo L.F."/>
            <person name="James T.Y."/>
            <person name="Seelenfreund D."/>
            <person name="Lobos S."/>
            <person name="Polanco R."/>
            <person name="Tello M."/>
            <person name="Honda Y."/>
            <person name="Watanabe T."/>
            <person name="Watanabe T."/>
            <person name="Ryu J.S."/>
            <person name="Kubicek C.P."/>
            <person name="Schmoll M."/>
            <person name="Gaskell J."/>
            <person name="Hammel K.E."/>
            <person name="St John F.J."/>
            <person name="Vanden Wymelenberg A."/>
            <person name="Sabat G."/>
            <person name="Splinter BonDurant S."/>
            <person name="Syed K."/>
            <person name="Yadav J.S."/>
            <person name="Doddapaneni H."/>
            <person name="Subramanian V."/>
            <person name="Lavin J.L."/>
            <person name="Oguiza J.A."/>
            <person name="Perez G."/>
            <person name="Pisabarro A.G."/>
            <person name="Ramirez L."/>
            <person name="Santoyo F."/>
            <person name="Master E."/>
            <person name="Coutinho P.M."/>
            <person name="Henrissat B."/>
            <person name="Lombard V."/>
            <person name="Magnuson J.K."/>
            <person name="Kuees U."/>
            <person name="Hori C."/>
            <person name="Igarashi K."/>
            <person name="Samejima M."/>
            <person name="Held B.W."/>
            <person name="Barry K.W."/>
            <person name="LaButti K.M."/>
            <person name="Lapidus A."/>
            <person name="Lindquist E.A."/>
            <person name="Lucas S.M."/>
            <person name="Riley R."/>
            <person name="Salamov A.A."/>
            <person name="Hoffmeister D."/>
            <person name="Schwenk D."/>
            <person name="Hadar Y."/>
            <person name="Yarden O."/>
            <person name="de Vries R.P."/>
            <person name="Wiebenga A."/>
            <person name="Stenlid J."/>
            <person name="Eastwood D."/>
            <person name="Grigoriev I.V."/>
            <person name="Berka R.M."/>
            <person name="Blanchette R.A."/>
            <person name="Kersten P."/>
            <person name="Martinez A.T."/>
            <person name="Vicuna R."/>
            <person name="Cullen D."/>
        </authorList>
    </citation>
    <scope>NUCLEOTIDE SEQUENCE [LARGE SCALE GENOMIC DNA]</scope>
    <source>
        <strain evidence="4 5">B</strain>
    </source>
</reference>
<dbReference type="Pfam" id="PF20153">
    <property type="entry name" value="DUF6535"/>
    <property type="match status" value="1"/>
</dbReference>
<evidence type="ECO:0000313" key="4">
    <source>
        <dbReference type="EMBL" id="EMD36076.1"/>
    </source>
</evidence>
<feature type="region of interest" description="Disordered" evidence="1">
    <location>
        <begin position="136"/>
        <end position="160"/>
    </location>
</feature>
<feature type="transmembrane region" description="Helical" evidence="2">
    <location>
        <begin position="354"/>
        <end position="378"/>
    </location>
</feature>
<dbReference type="EMBL" id="KB445799">
    <property type="protein sequence ID" value="EMD36076.1"/>
    <property type="molecule type" value="Genomic_DNA"/>
</dbReference>